<comment type="caution">
    <text evidence="2">The sequence shown here is derived from an EMBL/GenBank/DDBJ whole genome shotgun (WGS) entry which is preliminary data.</text>
</comment>
<evidence type="ECO:0000313" key="2">
    <source>
        <dbReference type="EMBL" id="TEY65561.1"/>
    </source>
</evidence>
<gene>
    <name evidence="2" type="ORF">BOTCAL_0138g00030</name>
</gene>
<dbReference type="EMBL" id="PHWZ01000138">
    <property type="protein sequence ID" value="TEY65561.1"/>
    <property type="molecule type" value="Genomic_DNA"/>
</dbReference>
<protein>
    <submittedName>
        <fullName evidence="2">Uncharacterized protein</fullName>
    </submittedName>
</protein>
<name>A0A4Y8D5K3_9HELO</name>
<dbReference type="AlphaFoldDB" id="A0A4Y8D5K3"/>
<dbReference type="OrthoDB" id="3451549at2759"/>
<reference evidence="2 3" key="1">
    <citation type="submission" date="2017-11" db="EMBL/GenBank/DDBJ databases">
        <title>Comparative genomics of Botrytis spp.</title>
        <authorList>
            <person name="Valero-Jimenez C.A."/>
            <person name="Tapia P."/>
            <person name="Veloso J."/>
            <person name="Silva-Moreno E."/>
            <person name="Staats M."/>
            <person name="Valdes J.H."/>
            <person name="Van Kan J.A.L."/>
        </authorList>
    </citation>
    <scope>NUCLEOTIDE SEQUENCE [LARGE SCALE GENOMIC DNA]</scope>
    <source>
        <strain evidence="2 3">MUCL2830</strain>
    </source>
</reference>
<evidence type="ECO:0000313" key="3">
    <source>
        <dbReference type="Proteomes" id="UP000297299"/>
    </source>
</evidence>
<keyword evidence="1" id="KW-0732">Signal</keyword>
<evidence type="ECO:0000256" key="1">
    <source>
        <dbReference type="SAM" id="SignalP"/>
    </source>
</evidence>
<feature type="signal peptide" evidence="1">
    <location>
        <begin position="1"/>
        <end position="16"/>
    </location>
</feature>
<dbReference type="Proteomes" id="UP000297299">
    <property type="component" value="Unassembled WGS sequence"/>
</dbReference>
<accession>A0A4Y8D5K3</accession>
<feature type="chain" id="PRO_5021469397" evidence="1">
    <location>
        <begin position="17"/>
        <end position="84"/>
    </location>
</feature>
<keyword evidence="3" id="KW-1185">Reference proteome</keyword>
<organism evidence="2 3">
    <name type="scientific">Botryotinia calthae</name>
    <dbReference type="NCBI Taxonomy" id="38488"/>
    <lineage>
        <taxon>Eukaryota</taxon>
        <taxon>Fungi</taxon>
        <taxon>Dikarya</taxon>
        <taxon>Ascomycota</taxon>
        <taxon>Pezizomycotina</taxon>
        <taxon>Leotiomycetes</taxon>
        <taxon>Helotiales</taxon>
        <taxon>Sclerotiniaceae</taxon>
        <taxon>Botryotinia</taxon>
    </lineage>
</organism>
<proteinExistence type="predicted"/>
<sequence length="84" mass="8988">MKLIFATTLFLASVMALPSQLAAATHDGGKRDLVKESREAANEFCSGFLGYCSDTIKCCNNRICTRCPGDTAPINVCHDTQCAA</sequence>